<evidence type="ECO:0000259" key="3">
    <source>
        <dbReference type="PROSITE" id="PS50006"/>
    </source>
</evidence>
<dbReference type="Proteomes" id="UP000198287">
    <property type="component" value="Unassembled WGS sequence"/>
</dbReference>
<dbReference type="OrthoDB" id="5330228at2759"/>
<dbReference type="InterPro" id="IPR008936">
    <property type="entry name" value="Rho_GTPase_activation_prot"/>
</dbReference>
<dbReference type="GO" id="GO:0007165">
    <property type="term" value="P:signal transduction"/>
    <property type="evidence" value="ECO:0007669"/>
    <property type="project" value="InterPro"/>
</dbReference>
<dbReference type="STRING" id="158441.A0A226ELD6"/>
<dbReference type="GO" id="GO:0005737">
    <property type="term" value="C:cytoplasm"/>
    <property type="evidence" value="ECO:0007669"/>
    <property type="project" value="TreeGrafter"/>
</dbReference>
<dbReference type="Gene3D" id="2.60.200.20">
    <property type="match status" value="1"/>
</dbReference>
<feature type="compositionally biased region" description="Low complexity" evidence="2">
    <location>
        <begin position="1385"/>
        <end position="1407"/>
    </location>
</feature>
<dbReference type="SMART" id="SM00240">
    <property type="entry name" value="FHA"/>
    <property type="match status" value="1"/>
</dbReference>
<dbReference type="PROSITE" id="PS50238">
    <property type="entry name" value="RHOGAP"/>
    <property type="match status" value="1"/>
</dbReference>
<dbReference type="InterPro" id="IPR050729">
    <property type="entry name" value="Rho-GAP"/>
</dbReference>
<feature type="compositionally biased region" description="Polar residues" evidence="2">
    <location>
        <begin position="1262"/>
        <end position="1280"/>
    </location>
</feature>
<evidence type="ECO:0000259" key="4">
    <source>
        <dbReference type="PROSITE" id="PS50238"/>
    </source>
</evidence>
<dbReference type="InterPro" id="IPR008984">
    <property type="entry name" value="SMAD_FHA_dom_sf"/>
</dbReference>
<evidence type="ECO:0000313" key="6">
    <source>
        <dbReference type="Proteomes" id="UP000198287"/>
    </source>
</evidence>
<keyword evidence="1" id="KW-0343">GTPase activation</keyword>
<gene>
    <name evidence="5" type="ORF">Fcan01_07711</name>
</gene>
<evidence type="ECO:0000256" key="2">
    <source>
        <dbReference type="SAM" id="MobiDB-lite"/>
    </source>
</evidence>
<dbReference type="InterPro" id="IPR000198">
    <property type="entry name" value="RhoGAP_dom"/>
</dbReference>
<evidence type="ECO:0000256" key="1">
    <source>
        <dbReference type="ARBA" id="ARBA00022468"/>
    </source>
</evidence>
<feature type="region of interest" description="Disordered" evidence="2">
    <location>
        <begin position="1384"/>
        <end position="1431"/>
    </location>
</feature>
<feature type="compositionally biased region" description="Polar residues" evidence="2">
    <location>
        <begin position="1597"/>
        <end position="1607"/>
    </location>
</feature>
<keyword evidence="6" id="KW-1185">Reference proteome</keyword>
<sequence>MDKSDERGGEESAVLKLISNPLPAVIPLGMKRVVVGRSPTCDIVLNLPEISAQHCYLEFNDNRWFIKDISLNGVWVGGEKLDKNKPRLLNHRDLIKFGPKLIYRFNNNQTKENVAEGTVFLEERWWNENELGGRCFIMGRWWKNLQEWLDETNQKLEYNGPQSPQAAEDVSERMEEESNISLEIEQPVAKIARFEDSVDVGGADTYIKRRLFCWLAKPHPTPISTWKPPTQGLGKLFCYIRDQLKSKGWRGKEEDMKLSAEYKEWLRTLTGIKAYQQNLKDVDLNFNGMPIFVYLYEGELFYAIGKLKKGIDPKIGSTSTIIRNNYEVNSSDWGSVCHDCRCWKKSTTKRKCEEHGERNQELFLVIDRHNKDKVVLMLFNTRPRSSDHDQKSLNENIHSAEVLQSRSLRDYMTERGVPEFIPKVKRLNQYKAMKYTDKKIQQLEEKYWEDRLSKVELEVLEKWKLPNSKKDVYNQIYDTVQVAVSILVSTHNTKYPNRKKFQLLQKEIEFKHMSFQLLEKILSYNNFNIIVTNETIYAKLNRQNSPFLPPKGINKFISSTYFMLEYDEVYDGLRTSRSKKSNAGKTSSSKNSKISARGLIVTEKDPSNSLHTIALYQTKFDEESNDWKIVKSISNTNSELNNEQERVIDFVKIDCAKAETMGHLSNIFGMITNCTIDGISLKLANKKFSHFDEYENHLIQYLEDLFDFKFEKRITISSSPIKLDSLGQPLFDLQAKHSNPSCKSKEPLSRESAVTLTEDAVILALSLRSGVTVEQAEDYSKRKYVLRIKTSYSSLDIANIAENTFSNPTNAHPPPILHSRIHSTPVEILIQADDMNDSGLWLQCLHAQLENNNYCSGNANNNLGIYFGPEFCHLTKPKSLLTSFLPTPTTTSSSHVSQSSEKTTTSSATNNNTLQIGTSNVPQNSASPKNKTWKGKVARQWKKVHNIIETGGDKSSPYSSMGPPMGATFGINLENCPPGENNPFIPRVIEYGIEVVESRGIDMVGLYRIPGNNASVATLTERLNKGEEPNPDKDPKWADVHVVASLIKSFLRRLPDPLLTDDRYQAFIVAADDSEQEKCRERMQLLIQDLPDTNYETLKAVIMHLKHVAEHGEHNRMDARNLAIVFGPTIVRTAEENVTSMVQDMKNQCKIVELLISNADELFSDLRHQEDQSEPRIGRGPPDSLASTTSAQLSSSDELETYNISNAIRLPTLAAVTLYNSAESSIPPPRASPSSPTIESELRASLVHAAMRKASRKIQSPGKDSSSSIHNIYGLPTNSSKKGKPSIDDAGFIRSYAGLNEETEQRVRKFELETRAMLSREDRSPHSSIVNVGAKQLGGIRLLNLDDELQKAKDDLENDDIYDQLAENPSSIIHHRDRGFFSVGSTQRNLSSSSSISSSNSNGTTPSTHPPQKLGPVPFKSTYVPQSLPPKPPVLIQHQHLGSSVPSPLINSKTCGTPILGMRRVSSMDRFGSDKEPQVQDESVTERKFGNVPFFPKYIGGSLDSLSNATGGGGTDGHRNGHSRRGDVICEDFSPKSSEGSDLVTSLTQTLDKKLENLRSNKSDANSFEIFTLNGTEHHPEGLTSRKIEINGDHTANQIQNISSDNTNESKRSKGKSRIGGNGMKKNWRRNSMIERRVNGEVCNVNVVNVKERTSHDDKDYYRNPSLHRLTAEFSRNTTNQADQTNLSKEAKTANNKLTRRDCRRRHSLSGGGDILSITYHDKSIEYPDAPSTSDAQAVEICSTATPTNNEGISVANITRAVLESHV</sequence>
<proteinExistence type="predicted"/>
<dbReference type="SMART" id="SM00324">
    <property type="entry name" value="RhoGAP"/>
    <property type="match status" value="1"/>
</dbReference>
<organism evidence="5 6">
    <name type="scientific">Folsomia candida</name>
    <name type="common">Springtail</name>
    <dbReference type="NCBI Taxonomy" id="158441"/>
    <lineage>
        <taxon>Eukaryota</taxon>
        <taxon>Metazoa</taxon>
        <taxon>Ecdysozoa</taxon>
        <taxon>Arthropoda</taxon>
        <taxon>Hexapoda</taxon>
        <taxon>Collembola</taxon>
        <taxon>Entomobryomorpha</taxon>
        <taxon>Isotomoidea</taxon>
        <taxon>Isotomidae</taxon>
        <taxon>Proisotominae</taxon>
        <taxon>Folsomia</taxon>
    </lineage>
</organism>
<dbReference type="Gene3D" id="1.10.555.10">
    <property type="entry name" value="Rho GTPase activation protein"/>
    <property type="match status" value="1"/>
</dbReference>
<dbReference type="Pfam" id="PF00620">
    <property type="entry name" value="RhoGAP"/>
    <property type="match status" value="1"/>
</dbReference>
<dbReference type="GO" id="GO:0005096">
    <property type="term" value="F:GTPase activator activity"/>
    <property type="evidence" value="ECO:0007669"/>
    <property type="project" value="UniProtKB-KW"/>
</dbReference>
<feature type="compositionally biased region" description="Basic and acidic residues" evidence="2">
    <location>
        <begin position="1168"/>
        <end position="1177"/>
    </location>
</feature>
<feature type="domain" description="FHA" evidence="3">
    <location>
        <begin position="33"/>
        <end position="81"/>
    </location>
</feature>
<feature type="region of interest" description="Disordered" evidence="2">
    <location>
        <begin position="1254"/>
        <end position="1287"/>
    </location>
</feature>
<dbReference type="Pfam" id="PF00498">
    <property type="entry name" value="FHA"/>
    <property type="match status" value="1"/>
</dbReference>
<dbReference type="PANTHER" id="PTHR23176:SF133">
    <property type="entry name" value="GTPASE-ACTIVATING PROTEIN PAC-1"/>
    <property type="match status" value="1"/>
</dbReference>
<feature type="compositionally biased region" description="Low complexity" evidence="2">
    <location>
        <begin position="886"/>
        <end position="913"/>
    </location>
</feature>
<dbReference type="EMBL" id="LNIX01000003">
    <property type="protein sequence ID" value="OXA57814.1"/>
    <property type="molecule type" value="Genomic_DNA"/>
</dbReference>
<feature type="compositionally biased region" description="Low complexity" evidence="2">
    <location>
        <begin position="1183"/>
        <end position="1196"/>
    </location>
</feature>
<dbReference type="InterPro" id="IPR000253">
    <property type="entry name" value="FHA_dom"/>
</dbReference>
<dbReference type="PROSITE" id="PS50006">
    <property type="entry name" value="FHA_DOMAIN"/>
    <property type="match status" value="1"/>
</dbReference>
<feature type="compositionally biased region" description="Polar residues" evidence="2">
    <location>
        <begin position="914"/>
        <end position="930"/>
    </location>
</feature>
<protein>
    <submittedName>
        <fullName evidence="5">Rho GTPase-activating protein 21-B</fullName>
    </submittedName>
</protein>
<dbReference type="SUPFAM" id="SSF49879">
    <property type="entry name" value="SMAD/FHA domain"/>
    <property type="match status" value="1"/>
</dbReference>
<reference evidence="5 6" key="1">
    <citation type="submission" date="2015-12" db="EMBL/GenBank/DDBJ databases">
        <title>The genome of Folsomia candida.</title>
        <authorList>
            <person name="Faddeeva A."/>
            <person name="Derks M.F."/>
            <person name="Anvar Y."/>
            <person name="Smit S."/>
            <person name="Van Straalen N."/>
            <person name="Roelofs D."/>
        </authorList>
    </citation>
    <scope>NUCLEOTIDE SEQUENCE [LARGE SCALE GENOMIC DNA]</scope>
    <source>
        <strain evidence="5 6">VU population</strain>
        <tissue evidence="5">Whole body</tissue>
    </source>
</reference>
<name>A0A226ELD6_FOLCA</name>
<dbReference type="PANTHER" id="PTHR23176">
    <property type="entry name" value="RHO/RAC/CDC GTPASE-ACTIVATING PROTEIN"/>
    <property type="match status" value="1"/>
</dbReference>
<dbReference type="SUPFAM" id="SSF48350">
    <property type="entry name" value="GTPase activation domain, GAP"/>
    <property type="match status" value="1"/>
</dbReference>
<comment type="caution">
    <text evidence="5">The sequence shown here is derived from an EMBL/GenBank/DDBJ whole genome shotgun (WGS) entry which is preliminary data.</text>
</comment>
<feature type="region of interest" description="Disordered" evidence="2">
    <location>
        <begin position="886"/>
        <end position="935"/>
    </location>
</feature>
<feature type="domain" description="Rho-GAP" evidence="4">
    <location>
        <begin position="971"/>
        <end position="1163"/>
    </location>
</feature>
<feature type="region of interest" description="Disordered" evidence="2">
    <location>
        <begin position="1597"/>
        <end position="1626"/>
    </location>
</feature>
<feature type="region of interest" description="Disordered" evidence="2">
    <location>
        <begin position="1168"/>
        <end position="1197"/>
    </location>
</feature>
<accession>A0A226ELD6</accession>
<evidence type="ECO:0000313" key="5">
    <source>
        <dbReference type="EMBL" id="OXA57814.1"/>
    </source>
</evidence>